<feature type="compositionally biased region" description="Acidic residues" evidence="1">
    <location>
        <begin position="52"/>
        <end position="70"/>
    </location>
</feature>
<keyword evidence="3" id="KW-1185">Reference proteome</keyword>
<reference evidence="2" key="1">
    <citation type="journal article" date="2020" name="BMC Genomics">
        <title>Correction to: Identification and distribution of gene clusters required for synthesis of sphingolipid metabolism inhibitors in diverse species of the filamentous fungus Fusarium.</title>
        <authorList>
            <person name="Kim H.S."/>
            <person name="Lohmar J.M."/>
            <person name="Busman M."/>
            <person name="Brown D.W."/>
            <person name="Naumann T.A."/>
            <person name="Divon H.H."/>
            <person name="Lysoe E."/>
            <person name="Uhlig S."/>
            <person name="Proctor R.H."/>
        </authorList>
    </citation>
    <scope>NUCLEOTIDE SEQUENCE</scope>
    <source>
        <strain evidence="2">NRRL 20472</strain>
    </source>
</reference>
<gene>
    <name evidence="2" type="ORF">FSARC_4291</name>
</gene>
<evidence type="ECO:0000313" key="2">
    <source>
        <dbReference type="EMBL" id="KAF4968345.1"/>
    </source>
</evidence>
<comment type="caution">
    <text evidence="2">The sequence shown here is derived from an EMBL/GenBank/DDBJ whole genome shotgun (WGS) entry which is preliminary data.</text>
</comment>
<dbReference type="AlphaFoldDB" id="A0A8H4XBI2"/>
<feature type="compositionally biased region" description="Polar residues" evidence="1">
    <location>
        <begin position="233"/>
        <end position="243"/>
    </location>
</feature>
<name>A0A8H4XBI2_9HYPO</name>
<organism evidence="2 3">
    <name type="scientific">Fusarium sarcochroum</name>
    <dbReference type="NCBI Taxonomy" id="1208366"/>
    <lineage>
        <taxon>Eukaryota</taxon>
        <taxon>Fungi</taxon>
        <taxon>Dikarya</taxon>
        <taxon>Ascomycota</taxon>
        <taxon>Pezizomycotina</taxon>
        <taxon>Sordariomycetes</taxon>
        <taxon>Hypocreomycetidae</taxon>
        <taxon>Hypocreales</taxon>
        <taxon>Nectriaceae</taxon>
        <taxon>Fusarium</taxon>
        <taxon>Fusarium lateritium species complex</taxon>
    </lineage>
</organism>
<feature type="region of interest" description="Disordered" evidence="1">
    <location>
        <begin position="218"/>
        <end position="260"/>
    </location>
</feature>
<dbReference type="EMBL" id="JABEXW010000202">
    <property type="protein sequence ID" value="KAF4968345.1"/>
    <property type="molecule type" value="Genomic_DNA"/>
</dbReference>
<accession>A0A8H4XBI2</accession>
<protein>
    <submittedName>
        <fullName evidence="2">Uncharacterized protein</fullName>
    </submittedName>
</protein>
<dbReference type="Proteomes" id="UP000622797">
    <property type="component" value="Unassembled WGS sequence"/>
</dbReference>
<evidence type="ECO:0000313" key="3">
    <source>
        <dbReference type="Proteomes" id="UP000622797"/>
    </source>
</evidence>
<evidence type="ECO:0000256" key="1">
    <source>
        <dbReference type="SAM" id="MobiDB-lite"/>
    </source>
</evidence>
<sequence length="637" mass="70865">MQPLPKTAYRQTKHTPLQALDVLKDLLQGSQSTEEKAKTLLELQGSKISLESGDETEDDDSSLALDPWDESQEIETIRFKQMRQDEGPIDPLSLRRARPTWAQPRVHNQPQFGLRPEPSPALEMLPLDHREDSYWVPLSYVPEVRYHGRVEPNQEAIEHGPGKMLPQGNVPISKYEAVAGGSKCVMLPIRGIIALGSCLWTATWSVGGSCARLFKSTNENSQGQAGRSPEKPNGNNPRRSGMSQAMAVEPPRRALASASRPELVKVAKPVPARENRFETSLKKALFQETLHISTTILEPGWNVTGIGSGSLPLFSGWNARMDEYELRPQGRFVAQTKKAFNDFLEKVELGGELQVLGSGGGLSSTGLPALLKRSFTSYEWMGMWRGSEGRRIRIPRVVSDHTGLDGTLNPDEKPLVDDHDRLQTLENELLGLDKYMGGDSEYLTVITYSDGFVGAISLFKAELPDEHQITQLNRVAMIPDVPREICSILREEIKPNRYVVGRNNRKLKCYTRGDLPPLQIVKISNESDPWKSCGGGWRKALRVPNLNAEYSSGEGLLATIPHMIGLLHLQHLNLTELYSSPALAFVTPLDVNEICQVRRGVLLNEKPQGSSHIGGNTRITVLFPRDSAWAQEQFVWA</sequence>
<proteinExistence type="predicted"/>
<reference evidence="2" key="2">
    <citation type="submission" date="2020-05" db="EMBL/GenBank/DDBJ databases">
        <authorList>
            <person name="Kim H.-S."/>
            <person name="Proctor R.H."/>
            <person name="Brown D.W."/>
        </authorList>
    </citation>
    <scope>NUCLEOTIDE SEQUENCE</scope>
    <source>
        <strain evidence="2">NRRL 20472</strain>
    </source>
</reference>
<feature type="region of interest" description="Disordered" evidence="1">
    <location>
        <begin position="47"/>
        <end position="70"/>
    </location>
</feature>
<dbReference type="OrthoDB" id="5334363at2759"/>